<feature type="region of interest" description="Disordered" evidence="1">
    <location>
        <begin position="76"/>
        <end position="103"/>
    </location>
</feature>
<protein>
    <submittedName>
        <fullName evidence="2">Uncharacterized protein</fullName>
    </submittedName>
</protein>
<organism evidence="2 3">
    <name type="scientific">Vanilla planifolia</name>
    <name type="common">Vanilla</name>
    <dbReference type="NCBI Taxonomy" id="51239"/>
    <lineage>
        <taxon>Eukaryota</taxon>
        <taxon>Viridiplantae</taxon>
        <taxon>Streptophyta</taxon>
        <taxon>Embryophyta</taxon>
        <taxon>Tracheophyta</taxon>
        <taxon>Spermatophyta</taxon>
        <taxon>Magnoliopsida</taxon>
        <taxon>Liliopsida</taxon>
        <taxon>Asparagales</taxon>
        <taxon>Orchidaceae</taxon>
        <taxon>Vanilloideae</taxon>
        <taxon>Vanilleae</taxon>
        <taxon>Vanilla</taxon>
    </lineage>
</organism>
<evidence type="ECO:0000256" key="1">
    <source>
        <dbReference type="SAM" id="MobiDB-lite"/>
    </source>
</evidence>
<dbReference type="AlphaFoldDB" id="A0A835S646"/>
<evidence type="ECO:0000313" key="3">
    <source>
        <dbReference type="Proteomes" id="UP000639772"/>
    </source>
</evidence>
<feature type="compositionally biased region" description="Basic residues" evidence="1">
    <location>
        <begin position="84"/>
        <end position="93"/>
    </location>
</feature>
<dbReference type="Proteomes" id="UP000639772">
    <property type="component" value="Chromosome 1"/>
</dbReference>
<comment type="caution">
    <text evidence="2">The sequence shown here is derived from an EMBL/GenBank/DDBJ whole genome shotgun (WGS) entry which is preliminary data.</text>
</comment>
<gene>
    <name evidence="2" type="ORF">HPP92_001162</name>
</gene>
<evidence type="ECO:0000313" key="2">
    <source>
        <dbReference type="EMBL" id="KAG0501090.1"/>
    </source>
</evidence>
<name>A0A835S646_VANPL</name>
<reference evidence="2 3" key="1">
    <citation type="journal article" date="2020" name="Nat. Food">
        <title>A phased Vanilla planifolia genome enables genetic improvement of flavour and production.</title>
        <authorList>
            <person name="Hasing T."/>
            <person name="Tang H."/>
            <person name="Brym M."/>
            <person name="Khazi F."/>
            <person name="Huang T."/>
            <person name="Chambers A.H."/>
        </authorList>
    </citation>
    <scope>NUCLEOTIDE SEQUENCE [LARGE SCALE GENOMIC DNA]</scope>
    <source>
        <tissue evidence="2">Leaf</tissue>
    </source>
</reference>
<proteinExistence type="predicted"/>
<dbReference type="EMBL" id="JADCNM010000001">
    <property type="protein sequence ID" value="KAG0501090.1"/>
    <property type="molecule type" value="Genomic_DNA"/>
</dbReference>
<sequence length="103" mass="11473">MIASAPPCWRLVPKSGEFHLFAVIHGVEFGNHSGRSSVGHPHRNLEGRAIRIALTQESRIGSGVVRARGKNINVAARERSSRGLQRKQSKFARRVFPSRPPRQ</sequence>
<accession>A0A835S646</accession>